<keyword evidence="3" id="KW-1185">Reference proteome</keyword>
<feature type="domain" description="PepSY" evidence="1">
    <location>
        <begin position="117"/>
        <end position="169"/>
    </location>
</feature>
<dbReference type="Pfam" id="PF03413">
    <property type="entry name" value="PepSY"/>
    <property type="match status" value="1"/>
</dbReference>
<name>A0ABV2KTD2_9BACI</name>
<evidence type="ECO:0000313" key="2">
    <source>
        <dbReference type="EMBL" id="MET3681945.1"/>
    </source>
</evidence>
<dbReference type="InterPro" id="IPR025711">
    <property type="entry name" value="PepSY"/>
</dbReference>
<evidence type="ECO:0000259" key="1">
    <source>
        <dbReference type="Pfam" id="PF03413"/>
    </source>
</evidence>
<gene>
    <name evidence="2" type="ORF">ABID56_000024</name>
</gene>
<dbReference type="Gene3D" id="3.10.450.40">
    <property type="match status" value="1"/>
</dbReference>
<dbReference type="RefSeq" id="WP_354218278.1">
    <property type="nucleotide sequence ID" value="NZ_JBEPMX010000001.1"/>
</dbReference>
<dbReference type="EMBL" id="JBEPMX010000001">
    <property type="protein sequence ID" value="MET3681945.1"/>
    <property type="molecule type" value="Genomic_DNA"/>
</dbReference>
<protein>
    <submittedName>
        <fullName evidence="2">Membrane protein YkoI</fullName>
    </submittedName>
</protein>
<reference evidence="2 3" key="1">
    <citation type="submission" date="2024-06" db="EMBL/GenBank/DDBJ databases">
        <title>Genomic Encyclopedia of Type Strains, Phase IV (KMG-IV): sequencing the most valuable type-strain genomes for metagenomic binning, comparative biology and taxonomic classification.</title>
        <authorList>
            <person name="Goeker M."/>
        </authorList>
    </citation>
    <scope>NUCLEOTIDE SEQUENCE [LARGE SCALE GENOMIC DNA]</scope>
    <source>
        <strain evidence="2 3">DSM 23520</strain>
    </source>
</reference>
<evidence type="ECO:0000313" key="3">
    <source>
        <dbReference type="Proteomes" id="UP001549167"/>
    </source>
</evidence>
<comment type="caution">
    <text evidence="2">The sequence shown here is derived from an EMBL/GenBank/DDBJ whole genome shotgun (WGS) entry which is preliminary data.</text>
</comment>
<accession>A0ABV2KTD2</accession>
<organism evidence="2 3">
    <name type="scientific">Alkalibacillus flavidus</name>
    <dbReference type="NCBI Taxonomy" id="546021"/>
    <lineage>
        <taxon>Bacteria</taxon>
        <taxon>Bacillati</taxon>
        <taxon>Bacillota</taxon>
        <taxon>Bacilli</taxon>
        <taxon>Bacillales</taxon>
        <taxon>Bacillaceae</taxon>
        <taxon>Alkalibacillus</taxon>
    </lineage>
</organism>
<dbReference type="Proteomes" id="UP001549167">
    <property type="component" value="Unassembled WGS sequence"/>
</dbReference>
<proteinExistence type="predicted"/>
<sequence>MKKTILYSTFILGAVFGISNQLEKVESETKKAEVDHMTATFVDEEELQAIVASYMHGSIEEIVLNQHRQYEVTVDQDGEMFDVVIDSQNGQIRSFSRREEHIVQKPNSRAVTIEQLDAIELALETVPGDPEQIELIERDQKWVYQVAIKHDNRTFNVIVDAYTGVVLDVNHGQES</sequence>